<evidence type="ECO:0000313" key="5">
    <source>
        <dbReference type="RefSeq" id="XP_033534918.1"/>
    </source>
</evidence>
<dbReference type="AlphaFoldDB" id="A0A6G1G5D6"/>
<reference evidence="3 5" key="1">
    <citation type="submission" date="2020-01" db="EMBL/GenBank/DDBJ databases">
        <authorList>
            <consortium name="DOE Joint Genome Institute"/>
            <person name="Haridas S."/>
            <person name="Albert R."/>
            <person name="Binder M."/>
            <person name="Bloem J."/>
            <person name="Labutti K."/>
            <person name="Salamov A."/>
            <person name="Andreopoulos B."/>
            <person name="Baker S.E."/>
            <person name="Barry K."/>
            <person name="Bills G."/>
            <person name="Bluhm B.H."/>
            <person name="Cannon C."/>
            <person name="Castanera R."/>
            <person name="Culley D.E."/>
            <person name="Daum C."/>
            <person name="Ezra D."/>
            <person name="Gonzalez J.B."/>
            <person name="Henrissat B."/>
            <person name="Kuo A."/>
            <person name="Liang C."/>
            <person name="Lipzen A."/>
            <person name="Lutzoni F."/>
            <person name="Magnuson J."/>
            <person name="Mondo S."/>
            <person name="Nolan M."/>
            <person name="Ohm R."/>
            <person name="Pangilinan J."/>
            <person name="Park H.-J."/>
            <person name="Ramirez L."/>
            <person name="Alfaro M."/>
            <person name="Sun H."/>
            <person name="Tritt A."/>
            <person name="Yoshinaga Y."/>
            <person name="Zwiers L.-H."/>
            <person name="Turgeon B.G."/>
            <person name="Goodwin S.B."/>
            <person name="Spatafora J.W."/>
            <person name="Crous P.W."/>
            <person name="Grigoriev I.V."/>
        </authorList>
    </citation>
    <scope>NUCLEOTIDE SEQUENCE</scope>
    <source>
        <strain evidence="3 5">CBS 781.70</strain>
    </source>
</reference>
<evidence type="ECO:0000256" key="1">
    <source>
        <dbReference type="ARBA" id="ARBA00023125"/>
    </source>
</evidence>
<dbReference type="OrthoDB" id="1078367at2759"/>
<evidence type="ECO:0000313" key="4">
    <source>
        <dbReference type="Proteomes" id="UP000504638"/>
    </source>
</evidence>
<dbReference type="CDD" id="cd04496">
    <property type="entry name" value="SSB_OBF"/>
    <property type="match status" value="1"/>
</dbReference>
<dbReference type="InterPro" id="IPR000424">
    <property type="entry name" value="Primosome_PriB/ssb"/>
</dbReference>
<dbReference type="GO" id="GO:0003697">
    <property type="term" value="F:single-stranded DNA binding"/>
    <property type="evidence" value="ECO:0007669"/>
    <property type="project" value="InterPro"/>
</dbReference>
<dbReference type="RefSeq" id="XP_033534918.1">
    <property type="nucleotide sequence ID" value="XM_033675721.1"/>
</dbReference>
<gene>
    <name evidence="3 5" type="ORF">P152DRAFT_380757</name>
</gene>
<keyword evidence="4" id="KW-1185">Reference proteome</keyword>
<evidence type="ECO:0000313" key="3">
    <source>
        <dbReference type="EMBL" id="KAF1813287.1"/>
    </source>
</evidence>
<reference evidence="5" key="3">
    <citation type="submission" date="2025-04" db="UniProtKB">
        <authorList>
            <consortium name="RefSeq"/>
        </authorList>
    </citation>
    <scope>IDENTIFICATION</scope>
    <source>
        <strain evidence="5">CBS 781.70</strain>
    </source>
</reference>
<dbReference type="EMBL" id="ML975155">
    <property type="protein sequence ID" value="KAF1813287.1"/>
    <property type="molecule type" value="Genomic_DNA"/>
</dbReference>
<name>A0A6G1G5D6_9PEZI</name>
<feature type="non-terminal residue" evidence="3">
    <location>
        <position position="103"/>
    </location>
</feature>
<dbReference type="GeneID" id="54416291"/>
<dbReference type="Proteomes" id="UP000504638">
    <property type="component" value="Unplaced"/>
</dbReference>
<reference evidence="5" key="2">
    <citation type="submission" date="2020-04" db="EMBL/GenBank/DDBJ databases">
        <authorList>
            <consortium name="NCBI Genome Project"/>
        </authorList>
    </citation>
    <scope>NUCLEOTIDE SEQUENCE</scope>
    <source>
        <strain evidence="5">CBS 781.70</strain>
    </source>
</reference>
<protein>
    <submittedName>
        <fullName evidence="3 5">Nucleic acid-binding protein</fullName>
    </submittedName>
</protein>
<dbReference type="GO" id="GO:0006260">
    <property type="term" value="P:DNA replication"/>
    <property type="evidence" value="ECO:0007669"/>
    <property type="project" value="InterPro"/>
</dbReference>
<organism evidence="3">
    <name type="scientific">Eremomyces bilateralis CBS 781.70</name>
    <dbReference type="NCBI Taxonomy" id="1392243"/>
    <lineage>
        <taxon>Eukaryota</taxon>
        <taxon>Fungi</taxon>
        <taxon>Dikarya</taxon>
        <taxon>Ascomycota</taxon>
        <taxon>Pezizomycotina</taxon>
        <taxon>Dothideomycetes</taxon>
        <taxon>Dothideomycetes incertae sedis</taxon>
        <taxon>Eremomycetales</taxon>
        <taxon>Eremomycetaceae</taxon>
        <taxon>Eremomyces</taxon>
    </lineage>
</organism>
<accession>A0A6G1G5D6</accession>
<dbReference type="PIRSF" id="PIRSF002070">
    <property type="entry name" value="SSB"/>
    <property type="match status" value="1"/>
</dbReference>
<dbReference type="Gene3D" id="2.40.50.140">
    <property type="entry name" value="Nucleic acid-binding proteins"/>
    <property type="match status" value="1"/>
</dbReference>
<proteinExistence type="predicted"/>
<dbReference type="InterPro" id="IPR012340">
    <property type="entry name" value="NA-bd_OB-fold"/>
</dbReference>
<dbReference type="SUPFAM" id="SSF50249">
    <property type="entry name" value="Nucleic acid-binding proteins"/>
    <property type="match status" value="1"/>
</dbReference>
<dbReference type="PROSITE" id="PS50935">
    <property type="entry name" value="SSB"/>
    <property type="match status" value="1"/>
</dbReference>
<feature type="non-terminal residue" evidence="3">
    <location>
        <position position="1"/>
    </location>
</feature>
<sequence>RPFSTTPRASFARMMLVGRLGQAPELVETATGRGVIRYAVASESGTRENRKTSWFRVASFAEGGARDFRLGLKKGSLIHVEADARMSEFEDKDGNRRVQINLV</sequence>
<dbReference type="InterPro" id="IPR011344">
    <property type="entry name" value="ssDNA-bd"/>
</dbReference>
<keyword evidence="1 2" id="KW-0238">DNA-binding</keyword>
<evidence type="ECO:0000256" key="2">
    <source>
        <dbReference type="PROSITE-ProRule" id="PRU00252"/>
    </source>
</evidence>
<dbReference type="Pfam" id="PF00436">
    <property type="entry name" value="SSB"/>
    <property type="match status" value="1"/>
</dbReference>